<evidence type="ECO:0000256" key="6">
    <source>
        <dbReference type="ARBA" id="ARBA00023065"/>
    </source>
</evidence>
<keyword evidence="11" id="KW-1185">Reference proteome</keyword>
<protein>
    <submittedName>
        <fullName evidence="10">Bestrophin</fullName>
    </submittedName>
</protein>
<dbReference type="PANTHER" id="PTHR33281:SF19">
    <property type="entry name" value="VOLTAGE-DEPENDENT ANION CHANNEL-FORMING PROTEIN YNEE"/>
    <property type="match status" value="1"/>
</dbReference>
<proteinExistence type="inferred from homology"/>
<gene>
    <name evidence="10" type="ORF">K7C98_22985</name>
</gene>
<name>A0ABS7TVF3_9BACT</name>
<keyword evidence="2" id="KW-0813">Transport</keyword>
<comment type="similarity">
    <text evidence="8">Belongs to the anion channel-forming bestrophin (TC 1.A.46) family.</text>
</comment>
<evidence type="ECO:0000256" key="2">
    <source>
        <dbReference type="ARBA" id="ARBA00022448"/>
    </source>
</evidence>
<evidence type="ECO:0000256" key="4">
    <source>
        <dbReference type="ARBA" id="ARBA00022692"/>
    </source>
</evidence>
<evidence type="ECO:0000313" key="10">
    <source>
        <dbReference type="EMBL" id="MBZ5712120.1"/>
    </source>
</evidence>
<comment type="subcellular location">
    <subcellularLocation>
        <location evidence="1">Cell membrane</location>
        <topology evidence="1">Multi-pass membrane protein</topology>
    </subcellularLocation>
</comment>
<keyword evidence="5 9" id="KW-1133">Transmembrane helix</keyword>
<dbReference type="Pfam" id="PF25539">
    <property type="entry name" value="Bestrophin_2"/>
    <property type="match status" value="1"/>
</dbReference>
<feature type="transmembrane region" description="Helical" evidence="9">
    <location>
        <begin position="54"/>
        <end position="75"/>
    </location>
</feature>
<comment type="caution">
    <text evidence="10">The sequence shown here is derived from an EMBL/GenBank/DDBJ whole genome shotgun (WGS) entry which is preliminary data.</text>
</comment>
<accession>A0ABS7TVF3</accession>
<dbReference type="Proteomes" id="UP001139031">
    <property type="component" value="Unassembled WGS sequence"/>
</dbReference>
<feature type="transmembrane region" description="Helical" evidence="9">
    <location>
        <begin position="28"/>
        <end position="48"/>
    </location>
</feature>
<dbReference type="EMBL" id="JAIRAU010000028">
    <property type="protein sequence ID" value="MBZ5712120.1"/>
    <property type="molecule type" value="Genomic_DNA"/>
</dbReference>
<keyword evidence="4 9" id="KW-0812">Transmembrane</keyword>
<evidence type="ECO:0000256" key="1">
    <source>
        <dbReference type="ARBA" id="ARBA00004651"/>
    </source>
</evidence>
<organism evidence="10 11">
    <name type="scientific">Nannocystis pusilla</name>
    <dbReference type="NCBI Taxonomy" id="889268"/>
    <lineage>
        <taxon>Bacteria</taxon>
        <taxon>Pseudomonadati</taxon>
        <taxon>Myxococcota</taxon>
        <taxon>Polyangia</taxon>
        <taxon>Nannocystales</taxon>
        <taxon>Nannocystaceae</taxon>
        <taxon>Nannocystis</taxon>
    </lineage>
</organism>
<keyword evidence="6" id="KW-0406">Ion transport</keyword>
<reference evidence="10" key="1">
    <citation type="submission" date="2021-08" db="EMBL/GenBank/DDBJ databases">
        <authorList>
            <person name="Stevens D.C."/>
        </authorList>
    </citation>
    <scope>NUCLEOTIDE SEQUENCE</scope>
    <source>
        <strain evidence="10">DSM 53165</strain>
    </source>
</reference>
<evidence type="ECO:0000256" key="8">
    <source>
        <dbReference type="ARBA" id="ARBA00034708"/>
    </source>
</evidence>
<keyword evidence="3" id="KW-1003">Cell membrane</keyword>
<sequence length="312" mass="35051">MIVTNGESWLHFVFAARGTTLARIWRRLTLNVSFALVMTLGHMTYGWLDGRDVTPLPFTLIGFVLGIFLGFRINTAYDRYWEGRRLWGQLVNTCRTLARQTQTLVGAGLGDAALAERRRRLVYLVMAFPHALRMRLRGEEAMVGDLAAFVTPTELEQLMGERNRPNALVQRMAEQLDEAYRAELIHPMHLSLLHQSLTALTDIQGGCERIANTPIPFAYQVLLRRIVGSYCYALPFGVLSPLGLMTPVVVLMMSYAFYGLDALGDEIQDPFGSDPNDLPLSALCRTIEIDLRQRLGEAELPEPAQPHHGQLL</sequence>
<dbReference type="PANTHER" id="PTHR33281">
    <property type="entry name" value="UPF0187 PROTEIN YNEE"/>
    <property type="match status" value="1"/>
</dbReference>
<keyword evidence="7 9" id="KW-0472">Membrane</keyword>
<evidence type="ECO:0000313" key="11">
    <source>
        <dbReference type="Proteomes" id="UP001139031"/>
    </source>
</evidence>
<feature type="transmembrane region" description="Helical" evidence="9">
    <location>
        <begin position="232"/>
        <end position="258"/>
    </location>
</feature>
<evidence type="ECO:0000256" key="5">
    <source>
        <dbReference type="ARBA" id="ARBA00022989"/>
    </source>
</evidence>
<dbReference type="RefSeq" id="WP_224193881.1">
    <property type="nucleotide sequence ID" value="NZ_JAIRAU010000028.1"/>
</dbReference>
<evidence type="ECO:0000256" key="7">
    <source>
        <dbReference type="ARBA" id="ARBA00023136"/>
    </source>
</evidence>
<evidence type="ECO:0000256" key="9">
    <source>
        <dbReference type="SAM" id="Phobius"/>
    </source>
</evidence>
<evidence type="ECO:0000256" key="3">
    <source>
        <dbReference type="ARBA" id="ARBA00022475"/>
    </source>
</evidence>
<dbReference type="InterPro" id="IPR044669">
    <property type="entry name" value="YneE/VCCN1/2-like"/>
</dbReference>